<dbReference type="Gene3D" id="3.60.40.10">
    <property type="entry name" value="PPM-type phosphatase domain"/>
    <property type="match status" value="1"/>
</dbReference>
<dbReference type="Pfam" id="PF07228">
    <property type="entry name" value="SpoIIE"/>
    <property type="match status" value="1"/>
</dbReference>
<dbReference type="AlphaFoldDB" id="A0A172T236"/>
<sequence>MLTSDIYYAQKNKSGEEVCGDTIKLKKTEEKTVVSVSDGLGSGIKASILSTLTASMATTMVLNDVPISEVFSSIISTLPTCKVRGISYATLATCYVNHVNGDCHIFEYDFPVVLFYREGEFVELKKKVHEIQGRKVLESSIQVKPGDIVFLMTDGISQAGMGSIKYPFGFGVDNIRKELKNLLDNKVDLHSITKHLVRLAEALDRDTKGDDATVCAIKIRERRNLTIMVGPPENKENDKIVVEKLMSAEGKKVICGGTTSQIVEKILGKKVEIDFSSISEYSPPIGYMEGVDLVTEGIITLSQVFRYYENQDSTLGVGAQKLIDLLDESDVITFFVGRAINPAHQNPLFSHDISLKFRLIHDISQILEKRGKVVKIEYY</sequence>
<dbReference type="KEGG" id="fng:JM64_02705"/>
<dbReference type="InterPro" id="IPR052016">
    <property type="entry name" value="Bact_Sigma-Reg"/>
</dbReference>
<evidence type="ECO:0000313" key="3">
    <source>
        <dbReference type="EMBL" id="ANE41031.1"/>
    </source>
</evidence>
<dbReference type="GO" id="GO:0016791">
    <property type="term" value="F:phosphatase activity"/>
    <property type="evidence" value="ECO:0007669"/>
    <property type="project" value="TreeGrafter"/>
</dbReference>
<dbReference type="OrthoDB" id="1090916at2"/>
<dbReference type="PANTHER" id="PTHR43156:SF2">
    <property type="entry name" value="STAGE II SPORULATION PROTEIN E"/>
    <property type="match status" value="1"/>
</dbReference>
<evidence type="ECO:0000259" key="2">
    <source>
        <dbReference type="SMART" id="SM00331"/>
    </source>
</evidence>
<protein>
    <submittedName>
        <fullName evidence="3">Stage II sporulation protein</fullName>
    </submittedName>
</protein>
<dbReference type="PATRIC" id="fig|93466.3.peg.592"/>
<reference evidence="3 4" key="1">
    <citation type="submission" date="2014-08" db="EMBL/GenBank/DDBJ databases">
        <title>Fervidobacterium pennivorans DYC genome.</title>
        <authorList>
            <person name="Wushke S."/>
        </authorList>
    </citation>
    <scope>NUCLEOTIDE SEQUENCE [LARGE SCALE GENOMIC DNA]</scope>
    <source>
        <strain evidence="3 4">DYC</strain>
    </source>
</reference>
<dbReference type="PANTHER" id="PTHR43156">
    <property type="entry name" value="STAGE II SPORULATION PROTEIN E-RELATED"/>
    <property type="match status" value="1"/>
</dbReference>
<evidence type="ECO:0000313" key="4">
    <source>
        <dbReference type="Proteomes" id="UP000077096"/>
    </source>
</evidence>
<dbReference type="SMART" id="SM00331">
    <property type="entry name" value="PP2C_SIG"/>
    <property type="match status" value="1"/>
</dbReference>
<organism evidence="3 4">
    <name type="scientific">Fervidobacterium pennivorans</name>
    <dbReference type="NCBI Taxonomy" id="93466"/>
    <lineage>
        <taxon>Bacteria</taxon>
        <taxon>Thermotogati</taxon>
        <taxon>Thermotogota</taxon>
        <taxon>Thermotogae</taxon>
        <taxon>Thermotogales</taxon>
        <taxon>Fervidobacteriaceae</taxon>
        <taxon>Fervidobacterium</taxon>
    </lineage>
</organism>
<dbReference type="Proteomes" id="UP000077096">
    <property type="component" value="Chromosome"/>
</dbReference>
<proteinExistence type="predicted"/>
<feature type="domain" description="PPM-type phosphatase" evidence="2">
    <location>
        <begin position="3"/>
        <end position="219"/>
    </location>
</feature>
<dbReference type="InterPro" id="IPR036457">
    <property type="entry name" value="PPM-type-like_dom_sf"/>
</dbReference>
<accession>A0A172T236</accession>
<dbReference type="InterPro" id="IPR001932">
    <property type="entry name" value="PPM-type_phosphatase-like_dom"/>
</dbReference>
<gene>
    <name evidence="3" type="ORF">JM64_02705</name>
</gene>
<keyword evidence="1" id="KW-0378">Hydrolase</keyword>
<evidence type="ECO:0000256" key="1">
    <source>
        <dbReference type="ARBA" id="ARBA00022801"/>
    </source>
</evidence>
<name>A0A172T236_FERPE</name>
<dbReference type="EMBL" id="CP011393">
    <property type="protein sequence ID" value="ANE41031.1"/>
    <property type="molecule type" value="Genomic_DNA"/>
</dbReference>
<dbReference type="SUPFAM" id="SSF81606">
    <property type="entry name" value="PP2C-like"/>
    <property type="match status" value="1"/>
</dbReference>